<evidence type="ECO:0000256" key="6">
    <source>
        <dbReference type="SAM" id="Coils"/>
    </source>
</evidence>
<evidence type="ECO:0000313" key="8">
    <source>
        <dbReference type="EMBL" id="KAH6697215.1"/>
    </source>
</evidence>
<feature type="coiled-coil region" evidence="6">
    <location>
        <begin position="33"/>
        <end position="92"/>
    </location>
</feature>
<protein>
    <recommendedName>
        <fullName evidence="4">Vacuolar-sorting protein SNF7</fullName>
    </recommendedName>
    <alternativeName>
        <fullName evidence="5">Vacuolar protein-sorting-associated protein 32</fullName>
    </alternativeName>
</protein>
<evidence type="ECO:0000256" key="1">
    <source>
        <dbReference type="ARBA" id="ARBA00004177"/>
    </source>
</evidence>
<evidence type="ECO:0000313" key="9">
    <source>
        <dbReference type="Proteomes" id="UP000770015"/>
    </source>
</evidence>
<comment type="similarity">
    <text evidence="2">Belongs to the SNF7 family.</text>
</comment>
<dbReference type="GO" id="GO:0009898">
    <property type="term" value="C:cytoplasmic side of plasma membrane"/>
    <property type="evidence" value="ECO:0007669"/>
    <property type="project" value="TreeGrafter"/>
</dbReference>
<gene>
    <name evidence="8" type="ORF">F5X68DRAFT_196939</name>
</gene>
<dbReference type="GO" id="GO:0000815">
    <property type="term" value="C:ESCRT III complex"/>
    <property type="evidence" value="ECO:0007669"/>
    <property type="project" value="TreeGrafter"/>
</dbReference>
<comment type="subcellular location">
    <subcellularLocation>
        <location evidence="1">Endosome</location>
    </subcellularLocation>
</comment>
<dbReference type="OrthoDB" id="5592979at2759"/>
<keyword evidence="6" id="KW-0175">Coiled coil</keyword>
<comment type="caution">
    <text evidence="8">The sequence shown here is derived from an EMBL/GenBank/DDBJ whole genome shotgun (WGS) entry which is preliminary data.</text>
</comment>
<dbReference type="Gene3D" id="1.10.287.1060">
    <property type="entry name" value="ESAT-6-like"/>
    <property type="match status" value="1"/>
</dbReference>
<evidence type="ECO:0000256" key="5">
    <source>
        <dbReference type="ARBA" id="ARBA00042586"/>
    </source>
</evidence>
<dbReference type="GO" id="GO:0032511">
    <property type="term" value="P:late endosome to vacuole transport via multivesicular body sorting pathway"/>
    <property type="evidence" value="ECO:0007669"/>
    <property type="project" value="TreeGrafter"/>
</dbReference>
<dbReference type="PANTHER" id="PTHR22761:SF10">
    <property type="entry name" value="GH13992P"/>
    <property type="match status" value="1"/>
</dbReference>
<dbReference type="Proteomes" id="UP000770015">
    <property type="component" value="Unassembled WGS sequence"/>
</dbReference>
<dbReference type="GO" id="GO:0005771">
    <property type="term" value="C:multivesicular body"/>
    <property type="evidence" value="ECO:0007669"/>
    <property type="project" value="TreeGrafter"/>
</dbReference>
<name>A0A9P8VKH4_9PEZI</name>
<dbReference type="PANTHER" id="PTHR22761">
    <property type="entry name" value="CHARGED MULTIVESICULAR BODY PROTEIN"/>
    <property type="match status" value="1"/>
</dbReference>
<feature type="region of interest" description="Disordered" evidence="7">
    <location>
        <begin position="179"/>
        <end position="224"/>
    </location>
</feature>
<keyword evidence="3" id="KW-0967">Endosome</keyword>
<sequence length="224" mass="25298">MSGWMSWWGGGAAQKQKQSKQTKDTIVSMTAHTDMLKKKADHLQKQIDTMEGEMKVLLVKDRKGALAVGRRKKTKEHELEQTNNMILAMEKQAMALSSASMNAENYRQTVQINETLKTINKGMTVDKVDDMMESIREHTAMNEEIAQAMAAPANTIDEDEELEEELERMRQEQLDEEMLKTGSVPVDKVSNMPAVANGELKSKPQPLESEEEAELRKLQAEMAM</sequence>
<dbReference type="EMBL" id="JAGSXJ010000001">
    <property type="protein sequence ID" value="KAH6697215.1"/>
    <property type="molecule type" value="Genomic_DNA"/>
</dbReference>
<reference evidence="8" key="1">
    <citation type="journal article" date="2021" name="Nat. Commun.">
        <title>Genetic determinants of endophytism in the Arabidopsis root mycobiome.</title>
        <authorList>
            <person name="Mesny F."/>
            <person name="Miyauchi S."/>
            <person name="Thiergart T."/>
            <person name="Pickel B."/>
            <person name="Atanasova L."/>
            <person name="Karlsson M."/>
            <person name="Huettel B."/>
            <person name="Barry K.W."/>
            <person name="Haridas S."/>
            <person name="Chen C."/>
            <person name="Bauer D."/>
            <person name="Andreopoulos W."/>
            <person name="Pangilinan J."/>
            <person name="LaButti K."/>
            <person name="Riley R."/>
            <person name="Lipzen A."/>
            <person name="Clum A."/>
            <person name="Drula E."/>
            <person name="Henrissat B."/>
            <person name="Kohler A."/>
            <person name="Grigoriev I.V."/>
            <person name="Martin F.M."/>
            <person name="Hacquard S."/>
        </authorList>
    </citation>
    <scope>NUCLEOTIDE SEQUENCE</scope>
    <source>
        <strain evidence="8">MPI-SDFR-AT-0117</strain>
    </source>
</reference>
<dbReference type="InterPro" id="IPR005024">
    <property type="entry name" value="Snf7_fam"/>
</dbReference>
<proteinExistence type="inferred from homology"/>
<dbReference type="AlphaFoldDB" id="A0A9P8VKH4"/>
<feature type="region of interest" description="Disordered" evidence="7">
    <location>
        <begin position="1"/>
        <end position="24"/>
    </location>
</feature>
<organism evidence="8 9">
    <name type="scientific">Plectosphaerella plurivora</name>
    <dbReference type="NCBI Taxonomy" id="936078"/>
    <lineage>
        <taxon>Eukaryota</taxon>
        <taxon>Fungi</taxon>
        <taxon>Dikarya</taxon>
        <taxon>Ascomycota</taxon>
        <taxon>Pezizomycotina</taxon>
        <taxon>Sordariomycetes</taxon>
        <taxon>Hypocreomycetidae</taxon>
        <taxon>Glomerellales</taxon>
        <taxon>Plectosphaerellaceae</taxon>
        <taxon>Plectosphaerella</taxon>
    </lineage>
</organism>
<accession>A0A9P8VKH4</accession>
<evidence type="ECO:0000256" key="4">
    <source>
        <dbReference type="ARBA" id="ARBA00040017"/>
    </source>
</evidence>
<evidence type="ECO:0000256" key="2">
    <source>
        <dbReference type="ARBA" id="ARBA00006190"/>
    </source>
</evidence>
<dbReference type="Pfam" id="PF03357">
    <property type="entry name" value="Snf7"/>
    <property type="match status" value="1"/>
</dbReference>
<dbReference type="GO" id="GO:0006900">
    <property type="term" value="P:vesicle budding from membrane"/>
    <property type="evidence" value="ECO:0007669"/>
    <property type="project" value="TreeGrafter"/>
</dbReference>
<evidence type="ECO:0000256" key="3">
    <source>
        <dbReference type="ARBA" id="ARBA00022753"/>
    </source>
</evidence>
<keyword evidence="9" id="KW-1185">Reference proteome</keyword>
<feature type="compositionally biased region" description="Basic and acidic residues" evidence="7">
    <location>
        <begin position="214"/>
        <end position="224"/>
    </location>
</feature>
<evidence type="ECO:0000256" key="7">
    <source>
        <dbReference type="SAM" id="MobiDB-lite"/>
    </source>
</evidence>